<evidence type="ECO:0000313" key="2">
    <source>
        <dbReference type="EMBL" id="KAK7315282.1"/>
    </source>
</evidence>
<sequence>MANSPAHLRLGISRKDDRRPPCNDVVDNLWTWAPWKHGLHNSLEAGLTRRGDRGLGVHVCSLFTPPSLIEAFFSSFRGYVMSLELGYSSVSPILEHLRFVILGSRPLFDVFGKRELLRYKLGMEIGAYFSGTRIYQAPPAAPMEYSSSSKGKSDPHMPSHYNSSSHVWLS</sequence>
<dbReference type="EMBL" id="JAYMYQ010000008">
    <property type="protein sequence ID" value="KAK7315282.1"/>
    <property type="molecule type" value="Genomic_DNA"/>
</dbReference>
<keyword evidence="3" id="KW-1185">Reference proteome</keyword>
<evidence type="ECO:0000313" key="3">
    <source>
        <dbReference type="Proteomes" id="UP001367508"/>
    </source>
</evidence>
<dbReference type="AlphaFoldDB" id="A0AAN9KD76"/>
<feature type="compositionally biased region" description="Polar residues" evidence="1">
    <location>
        <begin position="160"/>
        <end position="170"/>
    </location>
</feature>
<feature type="region of interest" description="Disordered" evidence="1">
    <location>
        <begin position="145"/>
        <end position="170"/>
    </location>
</feature>
<organism evidence="2 3">
    <name type="scientific">Canavalia gladiata</name>
    <name type="common">Sword bean</name>
    <name type="synonym">Dolichos gladiatus</name>
    <dbReference type="NCBI Taxonomy" id="3824"/>
    <lineage>
        <taxon>Eukaryota</taxon>
        <taxon>Viridiplantae</taxon>
        <taxon>Streptophyta</taxon>
        <taxon>Embryophyta</taxon>
        <taxon>Tracheophyta</taxon>
        <taxon>Spermatophyta</taxon>
        <taxon>Magnoliopsida</taxon>
        <taxon>eudicotyledons</taxon>
        <taxon>Gunneridae</taxon>
        <taxon>Pentapetalae</taxon>
        <taxon>rosids</taxon>
        <taxon>fabids</taxon>
        <taxon>Fabales</taxon>
        <taxon>Fabaceae</taxon>
        <taxon>Papilionoideae</taxon>
        <taxon>50 kb inversion clade</taxon>
        <taxon>NPAAA clade</taxon>
        <taxon>indigoferoid/millettioid clade</taxon>
        <taxon>Phaseoleae</taxon>
        <taxon>Canavalia</taxon>
    </lineage>
</organism>
<reference evidence="2 3" key="1">
    <citation type="submission" date="2024-01" db="EMBL/GenBank/DDBJ databases">
        <title>The genomes of 5 underutilized Papilionoideae crops provide insights into root nodulation and disease resistanc.</title>
        <authorList>
            <person name="Jiang F."/>
        </authorList>
    </citation>
    <scope>NUCLEOTIDE SEQUENCE [LARGE SCALE GENOMIC DNA]</scope>
    <source>
        <strain evidence="2">LVBAO_FW01</strain>
        <tissue evidence="2">Leaves</tissue>
    </source>
</reference>
<evidence type="ECO:0000256" key="1">
    <source>
        <dbReference type="SAM" id="MobiDB-lite"/>
    </source>
</evidence>
<dbReference type="Proteomes" id="UP001367508">
    <property type="component" value="Unassembled WGS sequence"/>
</dbReference>
<gene>
    <name evidence="2" type="ORF">VNO77_33821</name>
</gene>
<proteinExistence type="predicted"/>
<name>A0AAN9KD76_CANGL</name>
<comment type="caution">
    <text evidence="2">The sequence shown here is derived from an EMBL/GenBank/DDBJ whole genome shotgun (WGS) entry which is preliminary data.</text>
</comment>
<protein>
    <submittedName>
        <fullName evidence="2">Uncharacterized protein</fullName>
    </submittedName>
</protein>
<accession>A0AAN9KD76</accession>